<feature type="signal peptide" evidence="2">
    <location>
        <begin position="1"/>
        <end position="26"/>
    </location>
</feature>
<dbReference type="PROSITE" id="PS51677">
    <property type="entry name" value="NODB"/>
    <property type="match status" value="1"/>
</dbReference>
<dbReference type="EMBL" id="CABPRU010000009">
    <property type="protein sequence ID" value="VVE27371.1"/>
    <property type="molecule type" value="Genomic_DNA"/>
</dbReference>
<dbReference type="EC" id="3.5.1.-" evidence="4"/>
<accession>A0A5E4WS98</accession>
<dbReference type="PANTHER" id="PTHR34216">
    <property type="match status" value="1"/>
</dbReference>
<dbReference type="GO" id="GO:0016810">
    <property type="term" value="F:hydrolase activity, acting on carbon-nitrogen (but not peptide) bonds"/>
    <property type="evidence" value="ECO:0007669"/>
    <property type="project" value="InterPro"/>
</dbReference>
<keyword evidence="5" id="KW-1185">Reference proteome</keyword>
<name>A0A5E4WS98_9BURK</name>
<dbReference type="InterPro" id="IPR002509">
    <property type="entry name" value="NODB_dom"/>
</dbReference>
<dbReference type="InterPro" id="IPR011330">
    <property type="entry name" value="Glyco_hydro/deAcase_b/a-brl"/>
</dbReference>
<dbReference type="SUPFAM" id="SSF88713">
    <property type="entry name" value="Glycoside hydrolase/deacetylase"/>
    <property type="match status" value="1"/>
</dbReference>
<feature type="chain" id="PRO_5022978027" evidence="2">
    <location>
        <begin position="27"/>
        <end position="269"/>
    </location>
</feature>
<evidence type="ECO:0000313" key="4">
    <source>
        <dbReference type="EMBL" id="VVE27371.1"/>
    </source>
</evidence>
<keyword evidence="4" id="KW-0378">Hydrolase</keyword>
<evidence type="ECO:0000256" key="1">
    <source>
        <dbReference type="ARBA" id="ARBA00022729"/>
    </source>
</evidence>
<sequence>MKGVRRGARRYVLALLVTGLMGLTHADIANAGPAQHDVLILVYHRFAERVTDSMTVRPDTFRSQLRYFEDNGYRVVPLSDVIAWHAGGPDKLPPRALVLSVDDGHRSVYEVLWPMLKARAVPVTLFIYPSAISNASYAMTWDQLRVLAQSGTFDIESHTVWHPNFKTERARLSPDAYRRFVHDQFRRSRERIEGELHRPVRLLAWPFGIYDTELEAMARDEGYTNGLSLDAQPVTPRSNAMALPRYLMTQHCDTSCLRGMLRNAQAHHD</sequence>
<dbReference type="Proteomes" id="UP000334380">
    <property type="component" value="Unassembled WGS sequence"/>
</dbReference>
<gene>
    <name evidence="4" type="primary">icaB</name>
    <name evidence="4" type="ORF">PTE31013_03482</name>
</gene>
<evidence type="ECO:0000256" key="2">
    <source>
        <dbReference type="SAM" id="SignalP"/>
    </source>
</evidence>
<dbReference type="GO" id="GO:0005975">
    <property type="term" value="P:carbohydrate metabolic process"/>
    <property type="evidence" value="ECO:0007669"/>
    <property type="project" value="InterPro"/>
</dbReference>
<dbReference type="CDD" id="cd10918">
    <property type="entry name" value="CE4_NodB_like_5s_6s"/>
    <property type="match status" value="1"/>
</dbReference>
<evidence type="ECO:0000313" key="5">
    <source>
        <dbReference type="Proteomes" id="UP000334380"/>
    </source>
</evidence>
<evidence type="ECO:0000259" key="3">
    <source>
        <dbReference type="PROSITE" id="PS51677"/>
    </source>
</evidence>
<feature type="domain" description="NodB homology" evidence="3">
    <location>
        <begin position="95"/>
        <end position="269"/>
    </location>
</feature>
<dbReference type="Gene3D" id="3.20.20.370">
    <property type="entry name" value="Glycoside hydrolase/deacetylase"/>
    <property type="match status" value="1"/>
</dbReference>
<proteinExistence type="predicted"/>
<dbReference type="AlphaFoldDB" id="A0A5E4WS98"/>
<keyword evidence="1 2" id="KW-0732">Signal</keyword>
<dbReference type="OrthoDB" id="9814639at2"/>
<reference evidence="4 5" key="1">
    <citation type="submission" date="2019-08" db="EMBL/GenBank/DDBJ databases">
        <authorList>
            <person name="Peeters C."/>
        </authorList>
    </citation>
    <scope>NUCLEOTIDE SEQUENCE [LARGE SCALE GENOMIC DNA]</scope>
    <source>
        <strain evidence="4 5">LMG 31013</strain>
    </source>
</reference>
<dbReference type="PANTHER" id="PTHR34216:SF7">
    <property type="entry name" value="POLY-BETA-1,6-N-ACETYL-D-GLUCOSAMINE N-DEACETYLASE"/>
    <property type="match status" value="1"/>
</dbReference>
<protein>
    <submittedName>
        <fullName evidence="4">Poly-beta-1,6-N-acetyl-D-glucosamine N-deacetylase</fullName>
        <ecNumber evidence="4">3.5.1.-</ecNumber>
    </submittedName>
</protein>
<organism evidence="4 5">
    <name type="scientific">Pandoraea terrigena</name>
    <dbReference type="NCBI Taxonomy" id="2508292"/>
    <lineage>
        <taxon>Bacteria</taxon>
        <taxon>Pseudomonadati</taxon>
        <taxon>Pseudomonadota</taxon>
        <taxon>Betaproteobacteria</taxon>
        <taxon>Burkholderiales</taxon>
        <taxon>Burkholderiaceae</taxon>
        <taxon>Pandoraea</taxon>
    </lineage>
</organism>
<dbReference type="InterPro" id="IPR051398">
    <property type="entry name" value="Polysacch_Deacetylase"/>
</dbReference>
<dbReference type="Pfam" id="PF01522">
    <property type="entry name" value="Polysacc_deac_1"/>
    <property type="match status" value="1"/>
</dbReference>